<feature type="compositionally biased region" description="Low complexity" evidence="1">
    <location>
        <begin position="17"/>
        <end position="28"/>
    </location>
</feature>
<keyword evidence="3" id="KW-1185">Reference proteome</keyword>
<gene>
    <name evidence="2" type="ORF">H9Y04_26310</name>
</gene>
<evidence type="ECO:0008006" key="4">
    <source>
        <dbReference type="Google" id="ProtNLM"/>
    </source>
</evidence>
<accession>A0ABR7SKQ8</accession>
<evidence type="ECO:0000313" key="2">
    <source>
        <dbReference type="EMBL" id="MBC9716060.1"/>
    </source>
</evidence>
<comment type="caution">
    <text evidence="2">The sequence shown here is derived from an EMBL/GenBank/DDBJ whole genome shotgun (WGS) entry which is preliminary data.</text>
</comment>
<protein>
    <recommendedName>
        <fullName evidence="4">Butirosin biosynthesis protein H N-terminal domain-containing protein</fullName>
    </recommendedName>
</protein>
<feature type="region of interest" description="Disordered" evidence="1">
    <location>
        <begin position="1"/>
        <end position="61"/>
    </location>
</feature>
<name>A0ABR7SKQ8_9ACTN</name>
<sequence>MTTASSQLPELAIPVQPAGSPGESAPEPAAAPPRRTDGPQSPDRQASTPQPSTPQPSTPEITRHVSAATGTTWDAVESLYYDCHVVSLAQLLPSRLFGAWLLAAGAPRITAGWGGLHCRNLLDSEAARDVVLFDEFGVRKHHLPIEGDTETTVRAAVRAYGHCIARVDSYYHEHFAEYYLTQHRTNGHKVTVIDFDESSYTGIDNVGIKTLVLRFERQLFLESIRSNLFHVYDKHDSLYRLEIGPDAQQRLADGTVLAREQVALAEFLAERIGIMLQLETYRESFTRDLAGGGIRAYAQLANSYHSALMIERAYLAVTEAHARSRPAWSLLPDEGTELVAALDRAIRGWRMFKMLCKAAQDGNAVGEKALLGALDRVLDAERDTAAAAGRR</sequence>
<dbReference type="RefSeq" id="WP_187816529.1">
    <property type="nucleotide sequence ID" value="NZ_JACTVJ010000013.1"/>
</dbReference>
<proteinExistence type="predicted"/>
<evidence type="ECO:0000313" key="3">
    <source>
        <dbReference type="Proteomes" id="UP000642284"/>
    </source>
</evidence>
<dbReference type="EMBL" id="JACTVJ010000013">
    <property type="protein sequence ID" value="MBC9716060.1"/>
    <property type="molecule type" value="Genomic_DNA"/>
</dbReference>
<evidence type="ECO:0000256" key="1">
    <source>
        <dbReference type="SAM" id="MobiDB-lite"/>
    </source>
</evidence>
<organism evidence="2 3">
    <name type="scientific">Streptomyces polyasparticus</name>
    <dbReference type="NCBI Taxonomy" id="2767826"/>
    <lineage>
        <taxon>Bacteria</taxon>
        <taxon>Bacillati</taxon>
        <taxon>Actinomycetota</taxon>
        <taxon>Actinomycetes</taxon>
        <taxon>Kitasatosporales</taxon>
        <taxon>Streptomycetaceae</taxon>
        <taxon>Streptomyces</taxon>
    </lineage>
</organism>
<reference evidence="2 3" key="1">
    <citation type="submission" date="2020-08" db="EMBL/GenBank/DDBJ databases">
        <title>Genemic of Streptomyces polyaspartic.</title>
        <authorList>
            <person name="Liu W."/>
        </authorList>
    </citation>
    <scope>NUCLEOTIDE SEQUENCE [LARGE SCALE GENOMIC DNA]</scope>
    <source>
        <strain evidence="2 3">TRM66268-LWL</strain>
    </source>
</reference>
<dbReference type="Proteomes" id="UP000642284">
    <property type="component" value="Unassembled WGS sequence"/>
</dbReference>